<evidence type="ECO:0000256" key="3">
    <source>
        <dbReference type="ARBA" id="ARBA00022840"/>
    </source>
</evidence>
<evidence type="ECO:0000313" key="6">
    <source>
        <dbReference type="Proteomes" id="UP000596079"/>
    </source>
</evidence>
<dbReference type="InterPro" id="IPR018181">
    <property type="entry name" value="Heat_shock_70_CS"/>
</dbReference>
<protein>
    <submittedName>
        <fullName evidence="5">Hsp70 family protein</fullName>
    </submittedName>
</protein>
<proteinExistence type="inferred from homology"/>
<dbReference type="Proteomes" id="UP000596079">
    <property type="component" value="Chromosome"/>
</dbReference>
<dbReference type="Gene3D" id="3.30.420.40">
    <property type="match status" value="2"/>
</dbReference>
<sequence length="839" mass="93858">MRQKIDYGIDLGTTNSAIARMEDGEALIYKSDDNQMDTTSSIVAFNKKQTLFVGLSAKNALDKEATSNFKNRKQVDPNGYQEFKRTMGTDHEYNSSNMQRSYTSEELSAEVLKKLKGYIRDEDINSAVITVPAMFRQSQLDATQRAAELAGLKYCELLQEPIAASIAYGMKVNNTNGYWLVFDFGGGTFDAALMHVDEGIMKVVDTEGDNHLGGKNLDNAIVDQLLIPELEKQCELSDTLENESTKKLLQEALKKYAEQTKISLSSKEKIKCDIDDLGDDDDGEEILADFVISLEQYEKVVSPIFQRAIDIVKDVLKRNNLSGRDLESLILVGGPTFQQTLRRMLKEQITEKVDTSIDPMTAVAKGAALFASTKDIPRDLQKRDSSKAQLSLKHPETTVETHENLGIRINREQSTANLPDTFTLEIIRGDSGWSSGKVIVEGDVEIIELMLNEGKTNQFNIKLSGPDGSNIPCEPNSITIIQGMKIANATLPYHVGIEVYDTVDNKQGVYPLSGLEKNKTLPAKGKGSFKTMKDIRPGLKEDQILIPIYELSRGNDGSRAILNTFFGKFAITGQDISAFLPAGSDVEVTLNIDASRRGKLSVYLPALDESFDVVIETTIEKDIKKEELQKEIVVAKSTAQRLANEGSSEAEKQLVQLDEAEQVLNERGHERSSKEEVKAKLQDSLIELDKQEAEGEWPKVKQELQEALNDLIMQNKRYGNAQTNRIVEESEEHVRQVIAARDIQSAKKLTDQLSSMAFELQGQDISFWVGAVYYLDECFEDIKWTNRSEAYRGVQNLKQLLNMNPNKDRLEQAVWEVVQLMSPESKAAMQNVNSDLLRR</sequence>
<dbReference type="InterPro" id="IPR029047">
    <property type="entry name" value="HSP70_peptide-bd_sf"/>
</dbReference>
<dbReference type="PROSITE" id="PS00297">
    <property type="entry name" value="HSP70_1"/>
    <property type="match status" value="1"/>
</dbReference>
<gene>
    <name evidence="5" type="ORF">IAQ69_03450</name>
</gene>
<dbReference type="SUPFAM" id="SSF100920">
    <property type="entry name" value="Heat shock protein 70kD (HSP70), peptide-binding domain"/>
    <property type="match status" value="1"/>
</dbReference>
<keyword evidence="2" id="KW-0547">Nucleotide-binding</keyword>
<dbReference type="RefSeq" id="WP_200229875.1">
    <property type="nucleotide sequence ID" value="NZ_CP060811.1"/>
</dbReference>
<accession>A0A7T8AQ49</accession>
<dbReference type="GO" id="GO:0140662">
    <property type="term" value="F:ATP-dependent protein folding chaperone"/>
    <property type="evidence" value="ECO:0007669"/>
    <property type="project" value="InterPro"/>
</dbReference>
<evidence type="ECO:0000256" key="1">
    <source>
        <dbReference type="ARBA" id="ARBA00007381"/>
    </source>
</evidence>
<dbReference type="GO" id="GO:0005524">
    <property type="term" value="F:ATP binding"/>
    <property type="evidence" value="ECO:0007669"/>
    <property type="project" value="UniProtKB-KW"/>
</dbReference>
<organism evidence="5 6">
    <name type="scientific">Acinetobacter variabilis</name>
    <dbReference type="NCBI Taxonomy" id="70346"/>
    <lineage>
        <taxon>Bacteria</taxon>
        <taxon>Pseudomonadati</taxon>
        <taxon>Pseudomonadota</taxon>
        <taxon>Gammaproteobacteria</taxon>
        <taxon>Moraxellales</taxon>
        <taxon>Moraxellaceae</taxon>
        <taxon>Acinetobacter</taxon>
    </lineage>
</organism>
<keyword evidence="3" id="KW-0067">ATP-binding</keyword>
<dbReference type="AlphaFoldDB" id="A0A7T8AQ49"/>
<evidence type="ECO:0000256" key="4">
    <source>
        <dbReference type="SAM" id="Coils"/>
    </source>
</evidence>
<dbReference type="CDD" id="cd24029">
    <property type="entry name" value="ASKHA_NBD_HSP70_DnaK_HscA_HscC"/>
    <property type="match status" value="1"/>
</dbReference>
<dbReference type="InterPro" id="IPR043129">
    <property type="entry name" value="ATPase_NBD"/>
</dbReference>
<dbReference type="Gene3D" id="3.90.640.10">
    <property type="entry name" value="Actin, Chain A, domain 4"/>
    <property type="match status" value="1"/>
</dbReference>
<dbReference type="InterPro" id="IPR013126">
    <property type="entry name" value="Hsp_70_fam"/>
</dbReference>
<evidence type="ECO:0000313" key="5">
    <source>
        <dbReference type="EMBL" id="QQN88751.1"/>
    </source>
</evidence>
<name>A0A7T8AQ49_9GAMM</name>
<evidence type="ECO:0000256" key="2">
    <source>
        <dbReference type="ARBA" id="ARBA00022741"/>
    </source>
</evidence>
<comment type="similarity">
    <text evidence="1">Belongs to the heat shock protein 70 family.</text>
</comment>
<dbReference type="EMBL" id="CP060811">
    <property type="protein sequence ID" value="QQN88751.1"/>
    <property type="molecule type" value="Genomic_DNA"/>
</dbReference>
<reference evidence="5 6" key="1">
    <citation type="submission" date="2020-08" db="EMBL/GenBank/DDBJ databases">
        <title>Emergence of ISAba1-mediated novel tet(X) in Acinetobacter variabilis from a chicken farm.</title>
        <authorList>
            <person name="Peng K."/>
            <person name="Li R."/>
        </authorList>
    </citation>
    <scope>NUCLEOTIDE SEQUENCE [LARGE SCALE GENOMIC DNA]</scope>
    <source>
        <strain evidence="5 6">XM9F202-2</strain>
    </source>
</reference>
<dbReference type="SUPFAM" id="SSF53067">
    <property type="entry name" value="Actin-like ATPase domain"/>
    <property type="match status" value="2"/>
</dbReference>
<dbReference type="PANTHER" id="PTHR19375">
    <property type="entry name" value="HEAT SHOCK PROTEIN 70KDA"/>
    <property type="match status" value="1"/>
</dbReference>
<keyword evidence="4" id="KW-0175">Coiled coil</keyword>
<feature type="coiled-coil region" evidence="4">
    <location>
        <begin position="625"/>
        <end position="721"/>
    </location>
</feature>
<dbReference type="Pfam" id="PF00012">
    <property type="entry name" value="HSP70"/>
    <property type="match status" value="1"/>
</dbReference>
<dbReference type="PRINTS" id="PR00301">
    <property type="entry name" value="HEATSHOCK70"/>
</dbReference>
<dbReference type="Gene3D" id="2.60.34.10">
    <property type="entry name" value="Substrate Binding Domain Of DNAk, Chain A, domain 1"/>
    <property type="match status" value="1"/>
</dbReference>